<dbReference type="EMBL" id="JBHRSZ010000002">
    <property type="protein sequence ID" value="MFC3150097.1"/>
    <property type="molecule type" value="Genomic_DNA"/>
</dbReference>
<name>A0ABV7HEI7_9GAMM</name>
<dbReference type="RefSeq" id="WP_386716274.1">
    <property type="nucleotide sequence ID" value="NZ_JBHRSZ010000002.1"/>
</dbReference>
<evidence type="ECO:0000256" key="4">
    <source>
        <dbReference type="ARBA" id="ARBA00022989"/>
    </source>
</evidence>
<keyword evidence="3 6" id="KW-0812">Transmembrane</keyword>
<proteinExistence type="inferred from homology"/>
<comment type="subcellular location">
    <subcellularLocation>
        <location evidence="1">Membrane</location>
        <topology evidence="1">Multi-pass membrane protein</topology>
    </subcellularLocation>
</comment>
<dbReference type="PANTHER" id="PTHR21716:SF64">
    <property type="entry name" value="AI-2 TRANSPORT PROTEIN TQSA"/>
    <property type="match status" value="1"/>
</dbReference>
<dbReference type="PANTHER" id="PTHR21716">
    <property type="entry name" value="TRANSMEMBRANE PROTEIN"/>
    <property type="match status" value="1"/>
</dbReference>
<feature type="transmembrane region" description="Helical" evidence="6">
    <location>
        <begin position="57"/>
        <end position="78"/>
    </location>
</feature>
<feature type="transmembrane region" description="Helical" evidence="6">
    <location>
        <begin position="152"/>
        <end position="170"/>
    </location>
</feature>
<feature type="transmembrane region" description="Helical" evidence="6">
    <location>
        <begin position="307"/>
        <end position="336"/>
    </location>
</feature>
<evidence type="ECO:0000256" key="6">
    <source>
        <dbReference type="SAM" id="Phobius"/>
    </source>
</evidence>
<comment type="caution">
    <text evidence="7">The sequence shown here is derived from an EMBL/GenBank/DDBJ whole genome shotgun (WGS) entry which is preliminary data.</text>
</comment>
<dbReference type="InterPro" id="IPR002549">
    <property type="entry name" value="AI-2E-like"/>
</dbReference>
<dbReference type="Proteomes" id="UP001595476">
    <property type="component" value="Unassembled WGS sequence"/>
</dbReference>
<evidence type="ECO:0000313" key="8">
    <source>
        <dbReference type="Proteomes" id="UP001595476"/>
    </source>
</evidence>
<feature type="transmembrane region" description="Helical" evidence="6">
    <location>
        <begin position="9"/>
        <end position="37"/>
    </location>
</feature>
<evidence type="ECO:0000256" key="5">
    <source>
        <dbReference type="ARBA" id="ARBA00023136"/>
    </source>
</evidence>
<protein>
    <submittedName>
        <fullName evidence="7">AI-2E family transporter</fullName>
    </submittedName>
</protein>
<evidence type="ECO:0000256" key="3">
    <source>
        <dbReference type="ARBA" id="ARBA00022692"/>
    </source>
</evidence>
<evidence type="ECO:0000256" key="1">
    <source>
        <dbReference type="ARBA" id="ARBA00004141"/>
    </source>
</evidence>
<reference evidence="8" key="1">
    <citation type="journal article" date="2019" name="Int. J. Syst. Evol. Microbiol.">
        <title>The Global Catalogue of Microorganisms (GCM) 10K type strain sequencing project: providing services to taxonomists for standard genome sequencing and annotation.</title>
        <authorList>
            <consortium name="The Broad Institute Genomics Platform"/>
            <consortium name="The Broad Institute Genome Sequencing Center for Infectious Disease"/>
            <person name="Wu L."/>
            <person name="Ma J."/>
        </authorList>
    </citation>
    <scope>NUCLEOTIDE SEQUENCE [LARGE SCALE GENOMIC DNA]</scope>
    <source>
        <strain evidence="8">KCTC 52438</strain>
    </source>
</reference>
<feature type="transmembrane region" description="Helical" evidence="6">
    <location>
        <begin position="211"/>
        <end position="239"/>
    </location>
</feature>
<organism evidence="7 8">
    <name type="scientific">Litoribrevibacter euphylliae</name>
    <dbReference type="NCBI Taxonomy" id="1834034"/>
    <lineage>
        <taxon>Bacteria</taxon>
        <taxon>Pseudomonadati</taxon>
        <taxon>Pseudomonadota</taxon>
        <taxon>Gammaproteobacteria</taxon>
        <taxon>Oceanospirillales</taxon>
        <taxon>Oceanospirillaceae</taxon>
        <taxon>Litoribrevibacter</taxon>
    </lineage>
</organism>
<keyword evidence="8" id="KW-1185">Reference proteome</keyword>
<keyword evidence="4 6" id="KW-1133">Transmembrane helix</keyword>
<dbReference type="Pfam" id="PF01594">
    <property type="entry name" value="AI-2E_transport"/>
    <property type="match status" value="1"/>
</dbReference>
<gene>
    <name evidence="7" type="ORF">ACFOEK_03575</name>
</gene>
<evidence type="ECO:0000256" key="2">
    <source>
        <dbReference type="ARBA" id="ARBA00009773"/>
    </source>
</evidence>
<keyword evidence="5 6" id="KW-0472">Membrane</keyword>
<sequence>MMTVSQRWFFLAIALISGVFIYLLQPILMPFLLGALIAYLGDPIVDRFEAWKWPRALGVSVVFAVFTLLSVLSLLLIIPSLIRQIELLRGFIPDAIIWFDQVLVPWLTNNLGWELERLSTEGVRHVVQEKLSTHGGLLASIAKEVTVSSFSMLVWAANLLLVPVVSFYLMRDWDLIIERIHSMLPRNLEGTVTHLARESDEVLGSFLKGQLLVMLALGIIYSIGLWIVGLDLALLIGMVAGLSSIVPYLGFIVGIGFALVAAIFQFHDWLPLVYVCIVFGVGQVLESVLLTPVLVGDKIGLHPVAVIFAIMAGGQLFGFTGVLLALPVAAVAMVILRFAYSGYKGSHFYHAGQ</sequence>
<feature type="transmembrane region" description="Helical" evidence="6">
    <location>
        <begin position="271"/>
        <end position="295"/>
    </location>
</feature>
<feature type="transmembrane region" description="Helical" evidence="6">
    <location>
        <begin position="245"/>
        <end position="264"/>
    </location>
</feature>
<comment type="similarity">
    <text evidence="2">Belongs to the autoinducer-2 exporter (AI-2E) (TC 2.A.86) family.</text>
</comment>
<evidence type="ECO:0000313" key="7">
    <source>
        <dbReference type="EMBL" id="MFC3150097.1"/>
    </source>
</evidence>
<accession>A0ABV7HEI7</accession>